<evidence type="ECO:0000256" key="2">
    <source>
        <dbReference type="ARBA" id="ARBA00023043"/>
    </source>
</evidence>
<dbReference type="AlphaFoldDB" id="A0A9W7C1W6"/>
<dbReference type="SUPFAM" id="SSF48403">
    <property type="entry name" value="Ankyrin repeat"/>
    <property type="match status" value="1"/>
</dbReference>
<keyword evidence="2 3" id="KW-0040">ANK repeat</keyword>
<evidence type="ECO:0000313" key="6">
    <source>
        <dbReference type="Proteomes" id="UP001165085"/>
    </source>
</evidence>
<evidence type="ECO:0000313" key="5">
    <source>
        <dbReference type="EMBL" id="GMH97704.1"/>
    </source>
</evidence>
<dbReference type="PANTHER" id="PTHR24171:SF9">
    <property type="entry name" value="ANKYRIN REPEAT DOMAIN-CONTAINING PROTEIN 39"/>
    <property type="match status" value="1"/>
</dbReference>
<keyword evidence="1" id="KW-0677">Repeat</keyword>
<evidence type="ECO:0000256" key="1">
    <source>
        <dbReference type="ARBA" id="ARBA00022737"/>
    </source>
</evidence>
<gene>
    <name evidence="5" type="ORF">TrST_g153</name>
</gene>
<comment type="caution">
    <text evidence="5">The sequence shown here is derived from an EMBL/GenBank/DDBJ whole genome shotgun (WGS) entry which is preliminary data.</text>
</comment>
<organism evidence="5 6">
    <name type="scientific">Triparma strigata</name>
    <dbReference type="NCBI Taxonomy" id="1606541"/>
    <lineage>
        <taxon>Eukaryota</taxon>
        <taxon>Sar</taxon>
        <taxon>Stramenopiles</taxon>
        <taxon>Ochrophyta</taxon>
        <taxon>Bolidophyceae</taxon>
        <taxon>Parmales</taxon>
        <taxon>Triparmaceae</taxon>
        <taxon>Triparma</taxon>
    </lineage>
</organism>
<sequence>MIVHRDFLTIPKAPMKLYKEIGTINNKTCFAMAELIEPAQLDSNLHQLASFGILDGIKKLLEGETPEGEEPDPETHHDVNEKDERGSTPLVWACRNGHLEVVTYLIEQGAEVDTKSFGGMTPLHHACNSSVEACVAKLIDAGADSNATDEEGNTCLHWAVSRGVLNIVVRLTDAGGDISQSNNAGVTPIHKATIFNQIAVVKKLVDLGADVNATDNLGNTPLHHAARCGFKGQIAFLRKSGATELKNSAGKTPSDLGDKDVKAALSAEM</sequence>
<feature type="repeat" description="ANK" evidence="3">
    <location>
        <begin position="151"/>
        <end position="183"/>
    </location>
</feature>
<protein>
    <submittedName>
        <fullName evidence="5">Uncharacterized protein</fullName>
    </submittedName>
</protein>
<dbReference type="OrthoDB" id="58601at2759"/>
<dbReference type="Pfam" id="PF12796">
    <property type="entry name" value="Ank_2"/>
    <property type="match status" value="2"/>
</dbReference>
<feature type="repeat" description="ANK" evidence="3">
    <location>
        <begin position="118"/>
        <end position="150"/>
    </location>
</feature>
<accession>A0A9W7C1W6</accession>
<dbReference type="PROSITE" id="PS50088">
    <property type="entry name" value="ANK_REPEAT"/>
    <property type="match status" value="4"/>
</dbReference>
<dbReference type="PROSITE" id="PS50297">
    <property type="entry name" value="ANK_REP_REGION"/>
    <property type="match status" value="4"/>
</dbReference>
<keyword evidence="6" id="KW-1185">Reference proteome</keyword>
<evidence type="ECO:0000256" key="3">
    <source>
        <dbReference type="PROSITE-ProRule" id="PRU00023"/>
    </source>
</evidence>
<feature type="region of interest" description="Disordered" evidence="4">
    <location>
        <begin position="63"/>
        <end position="85"/>
    </location>
</feature>
<name>A0A9W7C1W6_9STRA</name>
<dbReference type="Gene3D" id="1.25.40.20">
    <property type="entry name" value="Ankyrin repeat-containing domain"/>
    <property type="match status" value="2"/>
</dbReference>
<dbReference type="PANTHER" id="PTHR24171">
    <property type="entry name" value="ANKYRIN REPEAT DOMAIN-CONTAINING PROTEIN 39-RELATED"/>
    <property type="match status" value="1"/>
</dbReference>
<proteinExistence type="predicted"/>
<feature type="repeat" description="ANK" evidence="3">
    <location>
        <begin position="184"/>
        <end position="216"/>
    </location>
</feature>
<feature type="compositionally biased region" description="Basic and acidic residues" evidence="4">
    <location>
        <begin position="73"/>
        <end position="85"/>
    </location>
</feature>
<dbReference type="PRINTS" id="PR01415">
    <property type="entry name" value="ANKYRIN"/>
</dbReference>
<dbReference type="InterPro" id="IPR036770">
    <property type="entry name" value="Ankyrin_rpt-contain_sf"/>
</dbReference>
<dbReference type="InterPro" id="IPR002110">
    <property type="entry name" value="Ankyrin_rpt"/>
</dbReference>
<feature type="repeat" description="ANK" evidence="3">
    <location>
        <begin position="85"/>
        <end position="117"/>
    </location>
</feature>
<dbReference type="SMART" id="SM00248">
    <property type="entry name" value="ANK"/>
    <property type="match status" value="5"/>
</dbReference>
<reference evidence="6" key="1">
    <citation type="journal article" date="2023" name="Commun. Biol.">
        <title>Genome analysis of Parmales, the sister group of diatoms, reveals the evolutionary specialization of diatoms from phago-mixotrophs to photoautotrophs.</title>
        <authorList>
            <person name="Ban H."/>
            <person name="Sato S."/>
            <person name="Yoshikawa S."/>
            <person name="Yamada K."/>
            <person name="Nakamura Y."/>
            <person name="Ichinomiya M."/>
            <person name="Sato N."/>
            <person name="Blanc-Mathieu R."/>
            <person name="Endo H."/>
            <person name="Kuwata A."/>
            <person name="Ogata H."/>
        </authorList>
    </citation>
    <scope>NUCLEOTIDE SEQUENCE [LARGE SCALE GENOMIC DNA]</scope>
    <source>
        <strain evidence="6">NIES 3701</strain>
    </source>
</reference>
<dbReference type="Proteomes" id="UP001165085">
    <property type="component" value="Unassembled WGS sequence"/>
</dbReference>
<evidence type="ECO:0000256" key="4">
    <source>
        <dbReference type="SAM" id="MobiDB-lite"/>
    </source>
</evidence>
<dbReference type="EMBL" id="BRXY01000500">
    <property type="protein sequence ID" value="GMH97704.1"/>
    <property type="molecule type" value="Genomic_DNA"/>
</dbReference>